<gene>
    <name evidence="2" type="ORF">FHS09_001744</name>
</gene>
<dbReference type="Proteomes" id="UP000535937">
    <property type="component" value="Unassembled WGS sequence"/>
</dbReference>
<keyword evidence="1" id="KW-0472">Membrane</keyword>
<feature type="transmembrane region" description="Helical" evidence="1">
    <location>
        <begin position="128"/>
        <end position="150"/>
    </location>
</feature>
<evidence type="ECO:0000256" key="1">
    <source>
        <dbReference type="SAM" id="Phobius"/>
    </source>
</evidence>
<comment type="caution">
    <text evidence="2">The sequence shown here is derived from an EMBL/GenBank/DDBJ whole genome shotgun (WGS) entry which is preliminary data.</text>
</comment>
<accession>A0A7W4WBB3</accession>
<dbReference type="EMBL" id="JACHWZ010000006">
    <property type="protein sequence ID" value="MBB3060924.1"/>
    <property type="molecule type" value="Genomic_DNA"/>
</dbReference>
<feature type="transmembrane region" description="Helical" evidence="1">
    <location>
        <begin position="281"/>
        <end position="300"/>
    </location>
</feature>
<evidence type="ECO:0000313" key="3">
    <source>
        <dbReference type="Proteomes" id="UP000535937"/>
    </source>
</evidence>
<feature type="transmembrane region" description="Helical" evidence="1">
    <location>
        <begin position="89"/>
        <end position="108"/>
    </location>
</feature>
<feature type="transmembrane region" description="Helical" evidence="1">
    <location>
        <begin position="203"/>
        <end position="229"/>
    </location>
</feature>
<proteinExistence type="predicted"/>
<dbReference type="RefSeq" id="WP_183458774.1">
    <property type="nucleotide sequence ID" value="NZ_JACHWZ010000006.1"/>
</dbReference>
<protein>
    <submittedName>
        <fullName evidence="2">Uncharacterized protein</fullName>
    </submittedName>
</protein>
<evidence type="ECO:0000313" key="2">
    <source>
        <dbReference type="EMBL" id="MBB3060924.1"/>
    </source>
</evidence>
<keyword evidence="1" id="KW-1133">Transmembrane helix</keyword>
<organism evidence="2 3">
    <name type="scientific">Microbulbifer rhizosphaerae</name>
    <dbReference type="NCBI Taxonomy" id="1562603"/>
    <lineage>
        <taxon>Bacteria</taxon>
        <taxon>Pseudomonadati</taxon>
        <taxon>Pseudomonadota</taxon>
        <taxon>Gammaproteobacteria</taxon>
        <taxon>Cellvibrionales</taxon>
        <taxon>Microbulbiferaceae</taxon>
        <taxon>Microbulbifer</taxon>
    </lineage>
</organism>
<feature type="transmembrane region" description="Helical" evidence="1">
    <location>
        <begin position="241"/>
        <end position="261"/>
    </location>
</feature>
<name>A0A7W4WBB3_9GAMM</name>
<keyword evidence="1" id="KW-0812">Transmembrane</keyword>
<sequence>MDWLQRYVDNVKTYLPGGMREDVGSELYSDLRDQCDDMADSLGRAPTEAEVLSQLKRRGHPMEVAAAYRPHRTLVSEALFPLYIQVLKWVFLVVIITNGVVTALGLFSQPEPDFTRAAVHWLTGTFDAGLYSFAWVTLGFYLAGESISYSDFFGKWDPRKLPRIADPDHRISQFESAAELVAILLFMAWLNDVFTSLQGGARFVFSAGVQTLLPWLNIAAGLSILMALGKLFSPFWTRGKLVADAFLNAGWLLLLALLFNLEQVFTFQWGDTAADQWEMPLKNWRIITGIALVITAWDLLKNVRLYLRSPG</sequence>
<keyword evidence="3" id="KW-1185">Reference proteome</keyword>
<dbReference type="AlphaFoldDB" id="A0A7W4WBB3"/>
<reference evidence="2 3" key="1">
    <citation type="submission" date="2020-08" db="EMBL/GenBank/DDBJ databases">
        <title>Genomic Encyclopedia of Type Strains, Phase III (KMG-III): the genomes of soil and plant-associated and newly described type strains.</title>
        <authorList>
            <person name="Whitman W."/>
        </authorList>
    </citation>
    <scope>NUCLEOTIDE SEQUENCE [LARGE SCALE GENOMIC DNA]</scope>
    <source>
        <strain evidence="2 3">CECT 8799</strain>
    </source>
</reference>
<feature type="transmembrane region" description="Helical" evidence="1">
    <location>
        <begin position="171"/>
        <end position="191"/>
    </location>
</feature>